<reference evidence="1" key="1">
    <citation type="journal article" date="2019" name="Ecotoxicol. Environ. Saf.">
        <title>Microbial characterization of heavy metal resistant bacterial strains isolated from an electroplating wastewater treatment plant.</title>
        <authorList>
            <person name="Cai X."/>
            <person name="Zheng X."/>
            <person name="Zhang D."/>
            <person name="Iqbal W."/>
            <person name="Liu C."/>
            <person name="Yang B."/>
            <person name="Zhao X."/>
            <person name="Lu X."/>
            <person name="Mao Y."/>
        </authorList>
    </citation>
    <scope>NUCLEOTIDE SEQUENCE [LARGE SCALE GENOMIC DNA]</scope>
    <source>
        <strain evidence="1">Ni1-3</strain>
    </source>
</reference>
<dbReference type="EMBL" id="CP031775">
    <property type="protein sequence ID" value="QDZ92898.1"/>
    <property type="molecule type" value="Genomic_DNA"/>
</dbReference>
<name>A0A5B8R464_9GAMM</name>
<dbReference type="RefSeq" id="WP_011711511.1">
    <property type="nucleotide sequence ID" value="NZ_CP076856.1"/>
</dbReference>
<sequence>MTELATTPTAPRNHAEVAMYHYYLTNAVLTTSPNEQVIGDVLGMGEDDFVMELFALSEAFWLKGEDLYAEGKAFSGLAVFDVVAELAEFFWGYVEHTGEMPDLDAFKLDIDRVFETYTR</sequence>
<accession>A0A5B8R464</accession>
<proteinExistence type="predicted"/>
<organism evidence="1">
    <name type="scientific">Shewanella decolorationis</name>
    <dbReference type="NCBI Taxonomy" id="256839"/>
    <lineage>
        <taxon>Bacteria</taxon>
        <taxon>Pseudomonadati</taxon>
        <taxon>Pseudomonadota</taxon>
        <taxon>Gammaproteobacteria</taxon>
        <taxon>Alteromonadales</taxon>
        <taxon>Shewanellaceae</taxon>
        <taxon>Shewanella</taxon>
    </lineage>
</organism>
<gene>
    <name evidence="1" type="ORF">D0436_21930</name>
</gene>
<protein>
    <submittedName>
        <fullName evidence="1">Uncharacterized protein</fullName>
    </submittedName>
</protein>
<evidence type="ECO:0000313" key="1">
    <source>
        <dbReference type="EMBL" id="QDZ92898.1"/>
    </source>
</evidence>
<dbReference type="AlphaFoldDB" id="A0A5B8R464"/>